<reference evidence="1 2" key="1">
    <citation type="journal article" date="2006" name="Int. J. Syst. Evol. Microbiol.">
        <title>Costertonia aggregata gen. nov., sp. nov., a mesophilic marine bacterium of the family Flavobacteriaceae, isolated from a mature biofilm.</title>
        <authorList>
            <person name="Kwon K.K."/>
            <person name="Lee Y.K."/>
            <person name="Lee H.K."/>
        </authorList>
    </citation>
    <scope>NUCLEOTIDE SEQUENCE [LARGE SCALE GENOMIC DNA]</scope>
    <source>
        <strain evidence="1 2">KCCM 42265</strain>
    </source>
</reference>
<dbReference type="Proteomes" id="UP000509302">
    <property type="component" value="Chromosome"/>
</dbReference>
<gene>
    <name evidence="1" type="ORF">HYG79_12120</name>
</gene>
<name>A0A7H9ARL2_9FLAO</name>
<accession>A0A7H9ARL2</accession>
<evidence type="ECO:0000313" key="2">
    <source>
        <dbReference type="Proteomes" id="UP000509302"/>
    </source>
</evidence>
<keyword evidence="2" id="KW-1185">Reference proteome</keyword>
<dbReference type="RefSeq" id="WP_179242345.1">
    <property type="nucleotide sequence ID" value="NZ_CP058595.1"/>
</dbReference>
<protein>
    <submittedName>
        <fullName evidence="1">Uncharacterized protein</fullName>
    </submittedName>
</protein>
<dbReference type="KEGG" id="cagg:HYG79_12120"/>
<dbReference type="AlphaFoldDB" id="A0A7H9ARL2"/>
<proteinExistence type="predicted"/>
<sequence>MALLTSGKRYGCKDSNGGIKKIYLAAFVPYSRNLFGFDGVLLTSIPTTFVYAFEMIGDNNSFQQSYDGIGYSQTLNVEFKRQDVDTAIQMQSLNYIELRALILDKNDNYLVFGLDNGLTSDSLEILTGNSRSEFNGYRMIFTGKEKHTSPFVLDPFNNGFIEVDEEDDFYQFQNLEAFMFQNGEQYYFN</sequence>
<organism evidence="1 2">
    <name type="scientific">Costertonia aggregata</name>
    <dbReference type="NCBI Taxonomy" id="343403"/>
    <lineage>
        <taxon>Bacteria</taxon>
        <taxon>Pseudomonadati</taxon>
        <taxon>Bacteroidota</taxon>
        <taxon>Flavobacteriia</taxon>
        <taxon>Flavobacteriales</taxon>
        <taxon>Flavobacteriaceae</taxon>
        <taxon>Costertonia</taxon>
    </lineage>
</organism>
<evidence type="ECO:0000313" key="1">
    <source>
        <dbReference type="EMBL" id="QLG46059.1"/>
    </source>
</evidence>
<dbReference type="EMBL" id="CP058595">
    <property type="protein sequence ID" value="QLG46059.1"/>
    <property type="molecule type" value="Genomic_DNA"/>
</dbReference>